<accession>A0A9P4K3G5</accession>
<name>A0A9P4K3G5_9PLEO</name>
<evidence type="ECO:0000256" key="8">
    <source>
        <dbReference type="ARBA" id="ARBA00023180"/>
    </source>
</evidence>
<keyword evidence="3" id="KW-0964">Secreted</keyword>
<dbReference type="Pfam" id="PF00326">
    <property type="entry name" value="Peptidase_S9"/>
    <property type="match status" value="1"/>
</dbReference>
<dbReference type="FunFam" id="3.40.50.1820:FF:000028">
    <property type="entry name" value="S9 family peptidase"/>
    <property type="match status" value="1"/>
</dbReference>
<dbReference type="Pfam" id="PF07676">
    <property type="entry name" value="PD40"/>
    <property type="match status" value="1"/>
</dbReference>
<organism evidence="12 13">
    <name type="scientific">Lojkania enalia</name>
    <dbReference type="NCBI Taxonomy" id="147567"/>
    <lineage>
        <taxon>Eukaryota</taxon>
        <taxon>Fungi</taxon>
        <taxon>Dikarya</taxon>
        <taxon>Ascomycota</taxon>
        <taxon>Pezizomycotina</taxon>
        <taxon>Dothideomycetes</taxon>
        <taxon>Pleosporomycetidae</taxon>
        <taxon>Pleosporales</taxon>
        <taxon>Pleosporales incertae sedis</taxon>
        <taxon>Lojkania</taxon>
    </lineage>
</organism>
<evidence type="ECO:0000256" key="3">
    <source>
        <dbReference type="ARBA" id="ARBA00022525"/>
    </source>
</evidence>
<evidence type="ECO:0000256" key="7">
    <source>
        <dbReference type="ARBA" id="ARBA00022825"/>
    </source>
</evidence>
<evidence type="ECO:0000313" key="12">
    <source>
        <dbReference type="EMBL" id="KAF2261201.1"/>
    </source>
</evidence>
<dbReference type="Gene3D" id="2.120.10.30">
    <property type="entry name" value="TolB, C-terminal domain"/>
    <property type="match status" value="1"/>
</dbReference>
<comment type="caution">
    <text evidence="12">The sequence shown here is derived from an EMBL/GenBank/DDBJ whole genome shotgun (WGS) entry which is preliminary data.</text>
</comment>
<dbReference type="Gene3D" id="3.40.50.1820">
    <property type="entry name" value="alpha/beta hydrolase"/>
    <property type="match status" value="1"/>
</dbReference>
<reference evidence="13" key="1">
    <citation type="journal article" date="2020" name="Stud. Mycol.">
        <title>101 Dothideomycetes genomes: A test case for predicting lifestyles and emergence of pathogens.</title>
        <authorList>
            <person name="Haridas S."/>
            <person name="Albert R."/>
            <person name="Binder M."/>
            <person name="Bloem J."/>
            <person name="LaButti K."/>
            <person name="Salamov A."/>
            <person name="Andreopoulos B."/>
            <person name="Baker S."/>
            <person name="Barry K."/>
            <person name="Bills G."/>
            <person name="Bluhm B."/>
            <person name="Cannon C."/>
            <person name="Castanera R."/>
            <person name="Culley D."/>
            <person name="Daum C."/>
            <person name="Ezra D."/>
            <person name="Gonzalez J."/>
            <person name="Henrissat B."/>
            <person name="Kuo A."/>
            <person name="Liang C."/>
            <person name="Lipzen A."/>
            <person name="Lutzoni F."/>
            <person name="Magnuson J."/>
            <person name="Mondo S."/>
            <person name="Nolan M."/>
            <person name="Ohm R."/>
            <person name="Pangilinan J."/>
            <person name="Park H.-J."/>
            <person name="Ramirez L."/>
            <person name="Alfaro M."/>
            <person name="Sun H."/>
            <person name="Tritt A."/>
            <person name="Yoshinaga Y."/>
            <person name="Zwiers L.-H."/>
            <person name="Turgeon B."/>
            <person name="Goodwin S."/>
            <person name="Spatafora J."/>
            <person name="Crous P."/>
            <person name="Grigoriev I."/>
        </authorList>
    </citation>
    <scope>NUCLEOTIDE SEQUENCE [LARGE SCALE GENOMIC DNA]</scope>
    <source>
        <strain evidence="13">CBS 304.66</strain>
    </source>
</reference>
<evidence type="ECO:0000256" key="9">
    <source>
        <dbReference type="ARBA" id="ARBA00032829"/>
    </source>
</evidence>
<feature type="signal peptide" evidence="10">
    <location>
        <begin position="1"/>
        <end position="19"/>
    </location>
</feature>
<proteinExistence type="inferred from homology"/>
<dbReference type="InterPro" id="IPR001375">
    <property type="entry name" value="Peptidase_S9_cat"/>
</dbReference>
<dbReference type="SUPFAM" id="SSF53474">
    <property type="entry name" value="alpha/beta-Hydrolases"/>
    <property type="match status" value="1"/>
</dbReference>
<comment type="similarity">
    <text evidence="2">Belongs to the peptidase S9C family.</text>
</comment>
<evidence type="ECO:0000256" key="6">
    <source>
        <dbReference type="ARBA" id="ARBA00022801"/>
    </source>
</evidence>
<gene>
    <name evidence="12" type="ORF">CC78DRAFT_500427</name>
</gene>
<dbReference type="EMBL" id="ML986662">
    <property type="protein sequence ID" value="KAF2261201.1"/>
    <property type="molecule type" value="Genomic_DNA"/>
</dbReference>
<dbReference type="OrthoDB" id="416344at2759"/>
<dbReference type="GO" id="GO:0005576">
    <property type="term" value="C:extracellular region"/>
    <property type="evidence" value="ECO:0007669"/>
    <property type="project" value="UniProtKB-SubCell"/>
</dbReference>
<feature type="chain" id="PRO_5040230025" description="Dipeptidyl-peptidase V" evidence="10">
    <location>
        <begin position="20"/>
        <end position="719"/>
    </location>
</feature>
<keyword evidence="5 10" id="KW-0732">Signal</keyword>
<keyword evidence="8" id="KW-0325">Glycoprotein</keyword>
<dbReference type="Proteomes" id="UP000800093">
    <property type="component" value="Unassembled WGS sequence"/>
</dbReference>
<dbReference type="PANTHER" id="PTHR42776">
    <property type="entry name" value="SERINE PEPTIDASE S9 FAMILY MEMBER"/>
    <property type="match status" value="1"/>
</dbReference>
<dbReference type="GO" id="GO:0004252">
    <property type="term" value="F:serine-type endopeptidase activity"/>
    <property type="evidence" value="ECO:0007669"/>
    <property type="project" value="TreeGrafter"/>
</dbReference>
<protein>
    <recommendedName>
        <fullName evidence="9">Dipeptidyl-peptidase V</fullName>
    </recommendedName>
</protein>
<evidence type="ECO:0000256" key="1">
    <source>
        <dbReference type="ARBA" id="ARBA00004613"/>
    </source>
</evidence>
<dbReference type="InterPro" id="IPR011042">
    <property type="entry name" value="6-blade_b-propeller_TolB-like"/>
</dbReference>
<dbReference type="PANTHER" id="PTHR42776:SF11">
    <property type="entry name" value="DIPEPTIDYL-PEPTIDASE 5-RELATED"/>
    <property type="match status" value="1"/>
</dbReference>
<dbReference type="InterPro" id="IPR011659">
    <property type="entry name" value="WD40"/>
</dbReference>
<evidence type="ECO:0000259" key="11">
    <source>
        <dbReference type="Pfam" id="PF00326"/>
    </source>
</evidence>
<keyword evidence="13" id="KW-1185">Reference proteome</keyword>
<evidence type="ECO:0000256" key="2">
    <source>
        <dbReference type="ARBA" id="ARBA00010040"/>
    </source>
</evidence>
<evidence type="ECO:0000256" key="5">
    <source>
        <dbReference type="ARBA" id="ARBA00022729"/>
    </source>
</evidence>
<evidence type="ECO:0000256" key="4">
    <source>
        <dbReference type="ARBA" id="ARBA00022670"/>
    </source>
</evidence>
<feature type="domain" description="Peptidase S9 prolyl oligopeptidase catalytic" evidence="11">
    <location>
        <begin position="497"/>
        <end position="707"/>
    </location>
</feature>
<evidence type="ECO:0000313" key="13">
    <source>
        <dbReference type="Proteomes" id="UP000800093"/>
    </source>
</evidence>
<dbReference type="SUPFAM" id="SSF82171">
    <property type="entry name" value="DPP6 N-terminal domain-like"/>
    <property type="match status" value="1"/>
</dbReference>
<keyword evidence="6" id="KW-0378">Hydrolase</keyword>
<evidence type="ECO:0000256" key="10">
    <source>
        <dbReference type="SAM" id="SignalP"/>
    </source>
</evidence>
<dbReference type="InterPro" id="IPR029058">
    <property type="entry name" value="AB_hydrolase_fold"/>
</dbReference>
<sequence>MAWSTAALAASLFLGYATAFNYTQMLAAPRRSTANVNPSGEIALFSSTTYDWDEHESSTTWNILDVASGNVTEAPFDSSVSEIVWIGDTDTSILYINGSNDEIPGGVTLYTADLGADEFSPTLVASLNAPFAGLKAVKTESGSINFVANCLSYWNNGSAYNPELATAPLTSGQLYDANFVRHWDFYITQERYAIFSGVLSASYGSPFSFNGEMKNLLWGMDAPVTKPETPVLPFGDQGDYDISPDGRTVAFLTKAPELPKANYTASYIFIVPHDASSVAVPVNGPNSTAPEAAKGASASPRWSPDSKKLAYAQQNGISYESDRFQLYVANIDGLKANISPIAENWDSSPSSFQWSKDGKDLYVLSELHAANRLWIVASDAGADYKPENVTGPQSIVADFGMLPDCSFLISAQTSWTSRMFYTIIPGGDPKVLFTANEVDPELAGLGPQDVSNFWYEGGDGDMIQCFVFYPTNFDPNKSYPLVFNVHGGPQVSQGDNWSTRWNLRMWADLGYIVTSPQFTGTASYGQAFTDKIQANWGGTPYQDLVKLWDYLEANVSYIDTANAVAVGASYGGYMMNWIQGHDLGRKFKALVCHDGKVNNVAAYGTEELWFIEQDNNGTIWNNRENYERWDPLFHAKNFSTPEFVIHNDLDYRVLESEGLQLFNILQSLGVPSRFLHFPDEGHWVLSRENSAVWHRSIFNWINYWTGKEDELIQDIVIKS</sequence>
<dbReference type="AlphaFoldDB" id="A0A9P4K3G5"/>
<dbReference type="GO" id="GO:0006508">
    <property type="term" value="P:proteolysis"/>
    <property type="evidence" value="ECO:0007669"/>
    <property type="project" value="UniProtKB-KW"/>
</dbReference>
<keyword evidence="4" id="KW-0645">Protease</keyword>
<keyword evidence="7" id="KW-0720">Serine protease</keyword>
<comment type="subcellular location">
    <subcellularLocation>
        <location evidence="1">Secreted</location>
    </subcellularLocation>
</comment>